<dbReference type="AlphaFoldDB" id="A0A1Q8YJX2"/>
<dbReference type="Gene3D" id="3.10.450.530">
    <property type="entry name" value="Ribonuclease toxin, BrnT, of type II toxin-antitoxin system"/>
    <property type="match status" value="1"/>
</dbReference>
<evidence type="ECO:0000313" key="2">
    <source>
        <dbReference type="Proteomes" id="UP000185911"/>
    </source>
</evidence>
<sequence length="47" mass="5274">MIWDEAKRAANLVKHGLDFAQAHLVLKSRYRLDAAVARSGCSRFPTC</sequence>
<reference evidence="1 2" key="1">
    <citation type="submission" date="2017-01" db="EMBL/GenBank/DDBJ databases">
        <title>Genome sequence of Rhodoferax antarcticus ANT.BR, a psychrophilic purple nonsulfur bacterium from an Antarctic microbial mat.</title>
        <authorList>
            <person name="Baker J."/>
            <person name="Riester C."/>
            <person name="Skinner B."/>
            <person name="Newell A."/>
            <person name="Swingley W."/>
            <person name="Madigan M."/>
            <person name="Jung D."/>
            <person name="Asao M."/>
            <person name="Chen M."/>
            <person name="Loughlin P."/>
            <person name="Pan H."/>
            <person name="Lin S."/>
            <person name="Li N."/>
            <person name="Shaw J."/>
            <person name="Prado M."/>
            <person name="Sherman C."/>
            <person name="Li X."/>
            <person name="Tang J."/>
            <person name="Blankenship R."/>
            <person name="Zhao T."/>
            <person name="Touchman J."/>
            <person name="Sattley M."/>
        </authorList>
    </citation>
    <scope>NUCLEOTIDE SEQUENCE [LARGE SCALE GENOMIC DNA]</scope>
    <source>
        <strain evidence="1 2">ANT.BR</strain>
    </source>
</reference>
<dbReference type="Proteomes" id="UP000185911">
    <property type="component" value="Unassembled WGS sequence"/>
</dbReference>
<dbReference type="InterPro" id="IPR038573">
    <property type="entry name" value="BrnT_sf"/>
</dbReference>
<gene>
    <name evidence="1" type="ORF">BLL52_0338</name>
</gene>
<evidence type="ECO:0000313" key="1">
    <source>
        <dbReference type="EMBL" id="OLP08336.1"/>
    </source>
</evidence>
<name>A0A1Q8YJX2_9BURK</name>
<organism evidence="1 2">
    <name type="scientific">Rhodoferax antarcticus ANT.BR</name>
    <dbReference type="NCBI Taxonomy" id="1111071"/>
    <lineage>
        <taxon>Bacteria</taxon>
        <taxon>Pseudomonadati</taxon>
        <taxon>Pseudomonadota</taxon>
        <taxon>Betaproteobacteria</taxon>
        <taxon>Burkholderiales</taxon>
        <taxon>Comamonadaceae</taxon>
        <taxon>Rhodoferax</taxon>
    </lineage>
</organism>
<dbReference type="EMBL" id="MSYM01000004">
    <property type="protein sequence ID" value="OLP08336.1"/>
    <property type="molecule type" value="Genomic_DNA"/>
</dbReference>
<comment type="caution">
    <text evidence="1">The sequence shown here is derived from an EMBL/GenBank/DDBJ whole genome shotgun (WGS) entry which is preliminary data.</text>
</comment>
<accession>A0A1Q8YJX2</accession>
<proteinExistence type="predicted"/>
<protein>
    <submittedName>
        <fullName evidence="1">Uncharacterized protein</fullName>
    </submittedName>
</protein>
<keyword evidence="2" id="KW-1185">Reference proteome</keyword>